<evidence type="ECO:0000256" key="1">
    <source>
        <dbReference type="ARBA" id="ARBA00022723"/>
    </source>
</evidence>
<keyword evidence="3" id="KW-0862">Zinc</keyword>
<dbReference type="KEGG" id="wic:J056_004851"/>
<feature type="region of interest" description="Disordered" evidence="5">
    <location>
        <begin position="339"/>
        <end position="398"/>
    </location>
</feature>
<dbReference type="InterPro" id="IPR013083">
    <property type="entry name" value="Znf_RING/FYVE/PHD"/>
</dbReference>
<dbReference type="SMART" id="SM00184">
    <property type="entry name" value="RING"/>
    <property type="match status" value="1"/>
</dbReference>
<feature type="compositionally biased region" description="Basic and acidic residues" evidence="5">
    <location>
        <begin position="252"/>
        <end position="261"/>
    </location>
</feature>
<dbReference type="RefSeq" id="XP_009268316.1">
    <property type="nucleotide sequence ID" value="XM_009270041.1"/>
</dbReference>
<feature type="compositionally biased region" description="Basic residues" evidence="5">
    <location>
        <begin position="385"/>
        <end position="398"/>
    </location>
</feature>
<dbReference type="EMBL" id="KE007232">
    <property type="protein sequence ID" value="EOR01039.1"/>
    <property type="molecule type" value="Genomic_DNA"/>
</dbReference>
<dbReference type="GO" id="GO:0061630">
    <property type="term" value="F:ubiquitin protein ligase activity"/>
    <property type="evidence" value="ECO:0007669"/>
    <property type="project" value="TreeGrafter"/>
</dbReference>
<evidence type="ECO:0000313" key="8">
    <source>
        <dbReference type="Proteomes" id="UP000014064"/>
    </source>
</evidence>
<keyword evidence="2 4" id="KW-0863">Zinc-finger</keyword>
<dbReference type="GeneID" id="20377803"/>
<gene>
    <name evidence="7" type="ORF">J056_004851</name>
</gene>
<reference evidence="8" key="1">
    <citation type="journal article" date="2013" name="BMC Genomics">
        <title>Genome and transcriptome sequencing of the halophilic fungus Wallemia ichthyophaga: haloadaptations present and absent.</title>
        <authorList>
            <person name="Zajc J."/>
            <person name="Liu Y."/>
            <person name="Dai W."/>
            <person name="Yang Z."/>
            <person name="Hu J."/>
            <person name="Gostincar C."/>
            <person name="Gunde-Cimerman N."/>
        </authorList>
    </citation>
    <scope>NUCLEOTIDE SEQUENCE [LARGE SCALE GENOMIC DNA]</scope>
    <source>
        <strain evidence="8">EXF-994 / CBS 113033</strain>
    </source>
</reference>
<dbReference type="SUPFAM" id="SSF57850">
    <property type="entry name" value="RING/U-box"/>
    <property type="match status" value="1"/>
</dbReference>
<keyword evidence="1" id="KW-0479">Metal-binding</keyword>
<evidence type="ECO:0000259" key="6">
    <source>
        <dbReference type="PROSITE" id="PS50089"/>
    </source>
</evidence>
<dbReference type="PANTHER" id="PTHR45969">
    <property type="entry name" value="RING ZINC FINGER PROTEIN-RELATED"/>
    <property type="match status" value="1"/>
</dbReference>
<dbReference type="Gene3D" id="3.30.40.10">
    <property type="entry name" value="Zinc/RING finger domain, C3HC4 (zinc finger)"/>
    <property type="match status" value="1"/>
</dbReference>
<evidence type="ECO:0000256" key="3">
    <source>
        <dbReference type="ARBA" id="ARBA00022833"/>
    </source>
</evidence>
<feature type="region of interest" description="Disordered" evidence="5">
    <location>
        <begin position="252"/>
        <end position="313"/>
    </location>
</feature>
<evidence type="ECO:0000256" key="2">
    <source>
        <dbReference type="ARBA" id="ARBA00022771"/>
    </source>
</evidence>
<evidence type="ECO:0000256" key="4">
    <source>
        <dbReference type="PROSITE-ProRule" id="PRU00175"/>
    </source>
</evidence>
<dbReference type="AlphaFoldDB" id="R9AFN5"/>
<dbReference type="OrthoDB" id="8062037at2759"/>
<evidence type="ECO:0000256" key="5">
    <source>
        <dbReference type="SAM" id="MobiDB-lite"/>
    </source>
</evidence>
<dbReference type="Proteomes" id="UP000014064">
    <property type="component" value="Unassembled WGS sequence"/>
</dbReference>
<dbReference type="GO" id="GO:0016567">
    <property type="term" value="P:protein ubiquitination"/>
    <property type="evidence" value="ECO:0007669"/>
    <property type="project" value="TreeGrafter"/>
</dbReference>
<sequence>MDCSICFDSLSSGTTAAVKCGHVFHLICIQKWLQHTHSNKHCPACRYAIHTQHDLIKLHLGDSDESRDVKVEKLLDISRKIHSLTLKRDQGSLRVIFEDILQIVSGCDINDENTAKLLRILSKELRGLNERLDQSRTVAELNDKIASLSDLLATFDAHKKKEIGKLKLDHTKQLARISAEEVHLRHSYEKSLADNAKVKKDHSLHITMKDDRLAQMERNESRLRGLLSDSETAQNRFKSNITEWKRKYDKLQKKKDERGNGGEKGGSDSASNNVTPSTCTSKAIHIDSSDAEVESPIAQNKLKRTNKRKSDDVLILPPDDDVDLALDEPLPSFAVKKRATGAGVTQGPVSGPKKGPKVLSISRNTLKQPTHSAIPSNSLLALGPKMHKKIPTHPPYKR</sequence>
<name>R9AFN5_WALI9</name>
<dbReference type="CDD" id="cd16448">
    <property type="entry name" value="RING-H2"/>
    <property type="match status" value="1"/>
</dbReference>
<organism evidence="7 8">
    <name type="scientific">Wallemia ichthyophaga (strain EXF-994 / CBS 113033)</name>
    <dbReference type="NCBI Taxonomy" id="1299270"/>
    <lineage>
        <taxon>Eukaryota</taxon>
        <taxon>Fungi</taxon>
        <taxon>Dikarya</taxon>
        <taxon>Basidiomycota</taxon>
        <taxon>Wallemiomycotina</taxon>
        <taxon>Wallemiomycetes</taxon>
        <taxon>Wallemiales</taxon>
        <taxon>Wallemiaceae</taxon>
        <taxon>Wallemia</taxon>
    </lineage>
</organism>
<dbReference type="OMA" id="DENQYQR"/>
<dbReference type="InterPro" id="IPR001841">
    <property type="entry name" value="Znf_RING"/>
</dbReference>
<evidence type="ECO:0000313" key="7">
    <source>
        <dbReference type="EMBL" id="EOR01039.1"/>
    </source>
</evidence>
<proteinExistence type="predicted"/>
<feature type="compositionally biased region" description="Polar residues" evidence="5">
    <location>
        <begin position="361"/>
        <end position="379"/>
    </location>
</feature>
<accession>R9AFN5</accession>
<dbReference type="GO" id="GO:0008270">
    <property type="term" value="F:zinc ion binding"/>
    <property type="evidence" value="ECO:0007669"/>
    <property type="project" value="UniProtKB-KW"/>
</dbReference>
<feature type="domain" description="RING-type" evidence="6">
    <location>
        <begin position="3"/>
        <end position="46"/>
    </location>
</feature>
<dbReference type="Pfam" id="PF13639">
    <property type="entry name" value="zf-RING_2"/>
    <property type="match status" value="1"/>
</dbReference>
<feature type="compositionally biased region" description="Polar residues" evidence="5">
    <location>
        <begin position="268"/>
        <end position="281"/>
    </location>
</feature>
<keyword evidence="8" id="KW-1185">Reference proteome</keyword>
<dbReference type="HOGENOM" id="CLU_692994_0_0_1"/>
<dbReference type="PROSITE" id="PS50089">
    <property type="entry name" value="ZF_RING_2"/>
    <property type="match status" value="1"/>
</dbReference>
<protein>
    <submittedName>
        <fullName evidence="7">Alcohol-sensitive RING finger protein 1</fullName>
    </submittedName>
</protein>
<dbReference type="PANTHER" id="PTHR45969:SF69">
    <property type="entry name" value="FINGER DOMAIN PROTEIN, PUTATIVE (AFU_ORTHOLOGUE AFUA_3G12190)-RELATED"/>
    <property type="match status" value="1"/>
</dbReference>